<evidence type="ECO:0000256" key="1">
    <source>
        <dbReference type="SAM" id="MobiDB-lite"/>
    </source>
</evidence>
<gene>
    <name evidence="2" type="ORF">BDV95DRAFT_559670</name>
</gene>
<reference evidence="2 3" key="1">
    <citation type="submission" date="2020-01" db="EMBL/GenBank/DDBJ databases">
        <authorList>
            <consortium name="DOE Joint Genome Institute"/>
            <person name="Haridas S."/>
            <person name="Albert R."/>
            <person name="Binder M."/>
            <person name="Bloem J."/>
            <person name="Labutti K."/>
            <person name="Salamov A."/>
            <person name="Andreopoulos B."/>
            <person name="Baker S.E."/>
            <person name="Barry K."/>
            <person name="Bills G."/>
            <person name="Bluhm B.H."/>
            <person name="Cannon C."/>
            <person name="Castanera R."/>
            <person name="Culley D.E."/>
            <person name="Daum C."/>
            <person name="Ezra D."/>
            <person name="Gonzalez J.B."/>
            <person name="Henrissat B."/>
            <person name="Kuo A."/>
            <person name="Liang C."/>
            <person name="Lipzen A."/>
            <person name="Lutzoni F."/>
            <person name="Magnuson J."/>
            <person name="Mondo S."/>
            <person name="Nolan M."/>
            <person name="Ohm R."/>
            <person name="Pangilinan J."/>
            <person name="Park H.-J.H."/>
            <person name="Ramirez L."/>
            <person name="Alfaro M."/>
            <person name="Sun H."/>
            <person name="Tritt A."/>
            <person name="Yoshinaga Y."/>
            <person name="Zwiers L.-H.L."/>
            <person name="Turgeon B.G."/>
            <person name="Goodwin S.B."/>
            <person name="Spatafora J.W."/>
            <person name="Crous P.W."/>
            <person name="Grigoriev I.V."/>
        </authorList>
    </citation>
    <scope>NUCLEOTIDE SEQUENCE [LARGE SCALE GENOMIC DNA]</scope>
    <source>
        <strain evidence="2 3">CBS 611.86</strain>
    </source>
</reference>
<comment type="caution">
    <text evidence="2">The sequence shown here is derived from an EMBL/GenBank/DDBJ whole genome shotgun (WGS) entry which is preliminary data.</text>
</comment>
<feature type="region of interest" description="Disordered" evidence="1">
    <location>
        <begin position="37"/>
        <end position="88"/>
    </location>
</feature>
<sequence length="203" mass="22888">MTQGQPTILQTVARHCLSLQAVNPTLYRDLEPLGSVSSHAQGLRDDKEQPPCHPQDLVTRGRIERARRPRCPQQRVGRPRALHPPVVTSGHSTAQAIMYVPSLGSLDDDDGTKLVFVRVRVRVRRNVREQASSSEALHSGRFLLWRARQHPRPLFQYTDRLSVTAAQISSDQLSSAQLQGRDCARRSILFGPVRFSWNNLSEK</sequence>
<proteinExistence type="predicted"/>
<dbReference type="Proteomes" id="UP000481861">
    <property type="component" value="Unassembled WGS sequence"/>
</dbReference>
<dbReference type="AlphaFoldDB" id="A0A7C8MHF3"/>
<protein>
    <submittedName>
        <fullName evidence="2">Uncharacterized protein</fullName>
    </submittedName>
</protein>
<name>A0A7C8MHF3_9PLEO</name>
<organism evidence="2 3">
    <name type="scientific">Massariosphaeria phaeospora</name>
    <dbReference type="NCBI Taxonomy" id="100035"/>
    <lineage>
        <taxon>Eukaryota</taxon>
        <taxon>Fungi</taxon>
        <taxon>Dikarya</taxon>
        <taxon>Ascomycota</taxon>
        <taxon>Pezizomycotina</taxon>
        <taxon>Dothideomycetes</taxon>
        <taxon>Pleosporomycetidae</taxon>
        <taxon>Pleosporales</taxon>
        <taxon>Pleosporales incertae sedis</taxon>
        <taxon>Massariosphaeria</taxon>
    </lineage>
</organism>
<keyword evidence="3" id="KW-1185">Reference proteome</keyword>
<evidence type="ECO:0000313" key="3">
    <source>
        <dbReference type="Proteomes" id="UP000481861"/>
    </source>
</evidence>
<dbReference type="EMBL" id="JAADJZ010000002">
    <property type="protein sequence ID" value="KAF2877619.1"/>
    <property type="molecule type" value="Genomic_DNA"/>
</dbReference>
<accession>A0A7C8MHF3</accession>
<evidence type="ECO:0000313" key="2">
    <source>
        <dbReference type="EMBL" id="KAF2877619.1"/>
    </source>
</evidence>